<dbReference type="EMBL" id="MOOP01000102">
    <property type="protein sequence ID" value="OUB46588.1"/>
    <property type="molecule type" value="Genomic_DNA"/>
</dbReference>
<evidence type="ECO:0000313" key="3">
    <source>
        <dbReference type="Proteomes" id="UP000195120"/>
    </source>
</evidence>
<proteinExistence type="predicted"/>
<protein>
    <submittedName>
        <fullName evidence="2">Uncharacterized protein</fullName>
    </submittedName>
</protein>
<feature type="transmembrane region" description="Helical" evidence="1">
    <location>
        <begin position="86"/>
        <end position="107"/>
    </location>
</feature>
<dbReference type="AlphaFoldDB" id="A0A9X6LIH9"/>
<evidence type="ECO:0000313" key="2">
    <source>
        <dbReference type="EMBL" id="OUB46588.1"/>
    </source>
</evidence>
<gene>
    <name evidence="2" type="ORF">BK741_18310</name>
</gene>
<reference evidence="2 3" key="1">
    <citation type="submission" date="2016-10" db="EMBL/GenBank/DDBJ databases">
        <title>Comparative genomics of Bacillus thuringiensis reveals a path to pathogens against multiple invertebrate hosts.</title>
        <authorList>
            <person name="Zheng J."/>
            <person name="Gao Q."/>
            <person name="Liu H."/>
            <person name="Peng D."/>
            <person name="Ruan L."/>
            <person name="Sun M."/>
        </authorList>
    </citation>
    <scope>NUCLEOTIDE SEQUENCE [LARGE SCALE GENOMIC DNA]</scope>
    <source>
        <strain evidence="2">BGSC 4BW1</strain>
    </source>
</reference>
<sequence length="108" mass="12413">MAVYVFSLHDSRGIVYEDNEFKAKLTIAKYYCVVSEEVDIKLKEITNLDELREFTNEPGDVIALIESRKMEEYSSSWDALDFGTKFFYIGTAILCGAILLMSVLYIFN</sequence>
<dbReference type="Proteomes" id="UP000195120">
    <property type="component" value="Unassembled WGS sequence"/>
</dbReference>
<organism evidence="2 3">
    <name type="scientific">Bacillus thuringiensis serovar iberica</name>
    <dbReference type="NCBI Taxonomy" id="180866"/>
    <lineage>
        <taxon>Bacteria</taxon>
        <taxon>Bacillati</taxon>
        <taxon>Bacillota</taxon>
        <taxon>Bacilli</taxon>
        <taxon>Bacillales</taxon>
        <taxon>Bacillaceae</taxon>
        <taxon>Bacillus</taxon>
        <taxon>Bacillus cereus group</taxon>
    </lineage>
</organism>
<dbReference type="RefSeq" id="WP_176342293.1">
    <property type="nucleotide sequence ID" value="NZ_MOOP01000102.1"/>
</dbReference>
<name>A0A9X6LIH9_BACTU</name>
<evidence type="ECO:0000256" key="1">
    <source>
        <dbReference type="SAM" id="Phobius"/>
    </source>
</evidence>
<keyword evidence="1" id="KW-1133">Transmembrane helix</keyword>
<accession>A0A9X6LIH9</accession>
<comment type="caution">
    <text evidence="2">The sequence shown here is derived from an EMBL/GenBank/DDBJ whole genome shotgun (WGS) entry which is preliminary data.</text>
</comment>
<keyword evidence="1" id="KW-0472">Membrane</keyword>
<keyword evidence="1" id="KW-0812">Transmembrane</keyword>